<feature type="domain" description="AMP-dependent synthetase/ligase" evidence="3">
    <location>
        <begin position="99"/>
        <end position="215"/>
    </location>
</feature>
<keyword evidence="1" id="KW-0596">Phosphopantetheine</keyword>
<accession>A0A9Q0B1W3</accession>
<dbReference type="Pfam" id="PF00501">
    <property type="entry name" value="AMP-binding"/>
    <property type="match status" value="2"/>
</dbReference>
<dbReference type="Gene3D" id="3.30.300.30">
    <property type="match status" value="1"/>
</dbReference>
<dbReference type="GO" id="GO:0043041">
    <property type="term" value="P:amino acid activation for nonribosomal peptide biosynthetic process"/>
    <property type="evidence" value="ECO:0007669"/>
    <property type="project" value="TreeGrafter"/>
</dbReference>
<dbReference type="Gene3D" id="1.10.1200.10">
    <property type="entry name" value="ACP-like"/>
    <property type="match status" value="1"/>
</dbReference>
<evidence type="ECO:0000256" key="1">
    <source>
        <dbReference type="ARBA" id="ARBA00022450"/>
    </source>
</evidence>
<name>A0A9Q0B1W3_9PEZI</name>
<dbReference type="EMBL" id="SDAQ01000063">
    <property type="protein sequence ID" value="KAI3545132.1"/>
    <property type="molecule type" value="Genomic_DNA"/>
</dbReference>
<dbReference type="PANTHER" id="PTHR45527:SF1">
    <property type="entry name" value="FATTY ACID SYNTHASE"/>
    <property type="match status" value="1"/>
</dbReference>
<dbReference type="InterPro" id="IPR036736">
    <property type="entry name" value="ACP-like_sf"/>
</dbReference>
<protein>
    <recommendedName>
        <fullName evidence="3">AMP-dependent synthetase/ligase domain-containing protein</fullName>
    </recommendedName>
</protein>
<feature type="domain" description="AMP-dependent synthetase/ligase" evidence="3">
    <location>
        <begin position="230"/>
        <end position="395"/>
    </location>
</feature>
<dbReference type="GO" id="GO:0005737">
    <property type="term" value="C:cytoplasm"/>
    <property type="evidence" value="ECO:0007669"/>
    <property type="project" value="TreeGrafter"/>
</dbReference>
<dbReference type="Gene3D" id="3.30.559.30">
    <property type="entry name" value="Nonribosomal peptide synthetase, condensation domain"/>
    <property type="match status" value="1"/>
</dbReference>
<keyword evidence="5" id="KW-1185">Reference proteome</keyword>
<dbReference type="Gene3D" id="3.30.559.10">
    <property type="entry name" value="Chloramphenicol acetyltransferase-like domain"/>
    <property type="match status" value="1"/>
</dbReference>
<dbReference type="SUPFAM" id="SSF47336">
    <property type="entry name" value="ACP-like"/>
    <property type="match status" value="1"/>
</dbReference>
<dbReference type="GO" id="GO:0044550">
    <property type="term" value="P:secondary metabolite biosynthetic process"/>
    <property type="evidence" value="ECO:0007669"/>
    <property type="project" value="TreeGrafter"/>
</dbReference>
<dbReference type="SUPFAM" id="SSF56801">
    <property type="entry name" value="Acetyl-CoA synthetase-like"/>
    <property type="match status" value="1"/>
</dbReference>
<dbReference type="SUPFAM" id="SSF52777">
    <property type="entry name" value="CoA-dependent acyltransferases"/>
    <property type="match status" value="2"/>
</dbReference>
<reference evidence="4" key="1">
    <citation type="submission" date="2019-01" db="EMBL/GenBank/DDBJ databases">
        <title>Colletotrichum abscissum LGMF1257.</title>
        <authorList>
            <person name="Baroncelli R."/>
        </authorList>
    </citation>
    <scope>NUCLEOTIDE SEQUENCE</scope>
    <source>
        <strain evidence="4">Ca142</strain>
    </source>
</reference>
<dbReference type="InterPro" id="IPR000873">
    <property type="entry name" value="AMP-dep_synth/lig_dom"/>
</dbReference>
<dbReference type="GO" id="GO:0031177">
    <property type="term" value="F:phosphopantetheine binding"/>
    <property type="evidence" value="ECO:0007669"/>
    <property type="project" value="TreeGrafter"/>
</dbReference>
<evidence type="ECO:0000313" key="5">
    <source>
        <dbReference type="Proteomes" id="UP001056436"/>
    </source>
</evidence>
<dbReference type="PANTHER" id="PTHR45527">
    <property type="entry name" value="NONRIBOSOMAL PEPTIDE SYNTHETASE"/>
    <property type="match status" value="1"/>
</dbReference>
<evidence type="ECO:0000313" key="4">
    <source>
        <dbReference type="EMBL" id="KAI3545132.1"/>
    </source>
</evidence>
<gene>
    <name evidence="4" type="ORF">CABS02_09475</name>
</gene>
<keyword evidence="2" id="KW-0597">Phosphoprotein</keyword>
<evidence type="ECO:0000256" key="2">
    <source>
        <dbReference type="ARBA" id="ARBA00022553"/>
    </source>
</evidence>
<dbReference type="InterPro" id="IPR042099">
    <property type="entry name" value="ANL_N_sf"/>
</dbReference>
<dbReference type="AlphaFoldDB" id="A0A9Q0B1W3"/>
<dbReference type="InterPro" id="IPR023213">
    <property type="entry name" value="CAT-like_dom_sf"/>
</dbReference>
<organism evidence="4 5">
    <name type="scientific">Colletotrichum abscissum</name>
    <dbReference type="NCBI Taxonomy" id="1671311"/>
    <lineage>
        <taxon>Eukaryota</taxon>
        <taxon>Fungi</taxon>
        <taxon>Dikarya</taxon>
        <taxon>Ascomycota</taxon>
        <taxon>Pezizomycotina</taxon>
        <taxon>Sordariomycetes</taxon>
        <taxon>Hypocreomycetidae</taxon>
        <taxon>Glomerellales</taxon>
        <taxon>Glomerellaceae</taxon>
        <taxon>Colletotrichum</taxon>
        <taxon>Colletotrichum acutatum species complex</taxon>
    </lineage>
</organism>
<dbReference type="OrthoDB" id="416786at2759"/>
<sequence length="1167" mass="129865">MSFRNLKGLLTIDNDEDNTLCQKVTGFDISGFDIGDIECRAIAENIAVWRLCSAAWTWGSLVVRDISMMSLEEELKIRHDCRPGLSLADFEFGSVHQLFRRQASRTPNLPAIEGTGEYVLTYRELDFMSDLMARDLGLRLSGVAPYPLNTGLVMDCGVVVGIMLERSPAIVAAVLSCWKAGFAVVLVDPNQPKSRNGHIIEDCGCSLLIVDKSQRENAASWEALTWHYAGRTRASRSLLFFNPISSASGTAIWTILTNGGCLFIPPQDEITSDLANCINRYRIDDMCITPSSISLINPSQVPSLKTVSLVGEAASCTVTGTWSPYVSLRIGYGATEMNSHCLPFHDEPTGTLPPYHSLPSSDYSLYILRPGTIELCPLYTPGEICLSSTWMSSGYINRPGATSQVFLPHPFPGDAGHTYIYRTGDLGIFVGDQAFVLLGRVDFQFKIDGNRVQPEEVEYIISQIPHVIRCRVILIEPSVRRPVITCCVVLTDILTADIDADSFWADFICKAEVACSDHLPAYMKPHRWLRFKKFPETATAKTDTAALTRAAKSLIDSGSLVMTDGYLQKDSKFILGNGRIFLDLATEILAGSDCDAISLEDSQSIQARSFIENGGTSLLSLQLRAQLRKREIDLPMATLYSTRSLADVALTLSAKEEDAFESILIKSVKPVPSATNGLLRRMALDTECGSESFEAVFPSTILQREMFVTSILEPKSWMFYQFFDLSQSDCTEAQLLEGIRLLVSKKQNLRTVFSLLDVSVNPKTIETPDSAFDLIKNAEFVQAVLKPSELKIDLSQDTEIVDPDIHRIRDSMRPWSFLRPLWRVAFLSNPRLLAWTFHHSIVDAWVARNIAEDLHAILASIIQRDSCQGGWQRFLTEACENAARPSMEQWALKTYGVDGLGSSPDSVLQKHMRIWEDFMTGARATPIPDEGKLPPQALPAPPLFKRIDSLPYGAWCRSHHITPAALIHAATSLTIARVLKWWRPGGPQEMPEEVVYYRLSANRADIEDASEMEGALISISPIRVPVPAEADIVDISRRAFSNWLTTQESDPYYQDGYLVATGPEATARQRRWGNVLLNHIVNQKEERQSAAALRGVVEDRCGYAMVWPFAALEMTVVETDSSKADSLQLCILSTLNQRDTEEFMDIFARILEGAYDVQQSLPNQREN</sequence>
<evidence type="ECO:0000259" key="3">
    <source>
        <dbReference type="Pfam" id="PF00501"/>
    </source>
</evidence>
<dbReference type="InterPro" id="IPR045851">
    <property type="entry name" value="AMP-bd_C_sf"/>
</dbReference>
<dbReference type="Proteomes" id="UP001056436">
    <property type="component" value="Unassembled WGS sequence"/>
</dbReference>
<dbReference type="Gene3D" id="3.40.50.12780">
    <property type="entry name" value="N-terminal domain of ligase-like"/>
    <property type="match status" value="2"/>
</dbReference>
<comment type="caution">
    <text evidence="4">The sequence shown here is derived from an EMBL/GenBank/DDBJ whole genome shotgun (WGS) entry which is preliminary data.</text>
</comment>
<proteinExistence type="predicted"/>